<evidence type="ECO:0000313" key="2">
    <source>
        <dbReference type="EMBL" id="CAK9090496.1"/>
    </source>
</evidence>
<keyword evidence="3" id="KW-1185">Reference proteome</keyword>
<feature type="compositionally biased region" description="Basic residues" evidence="1">
    <location>
        <begin position="53"/>
        <end position="69"/>
    </location>
</feature>
<evidence type="ECO:0000313" key="3">
    <source>
        <dbReference type="Proteomes" id="UP001642464"/>
    </source>
</evidence>
<feature type="non-terminal residue" evidence="2">
    <location>
        <position position="148"/>
    </location>
</feature>
<dbReference type="EMBL" id="CAXAMM010040011">
    <property type="protein sequence ID" value="CAK9090496.1"/>
    <property type="molecule type" value="Genomic_DNA"/>
</dbReference>
<gene>
    <name evidence="2" type="ORF">SCF082_LOCUS42680</name>
</gene>
<accession>A0ABP0QQI7</accession>
<feature type="region of interest" description="Disordered" evidence="1">
    <location>
        <begin position="1"/>
        <end position="122"/>
    </location>
</feature>
<comment type="caution">
    <text evidence="2">The sequence shown here is derived from an EMBL/GenBank/DDBJ whole genome shotgun (WGS) entry which is preliminary data.</text>
</comment>
<feature type="compositionally biased region" description="Low complexity" evidence="1">
    <location>
        <begin position="109"/>
        <end position="120"/>
    </location>
</feature>
<protein>
    <submittedName>
        <fullName evidence="2">Uncharacterized protein</fullName>
    </submittedName>
</protein>
<organism evidence="2 3">
    <name type="scientific">Durusdinium trenchii</name>
    <dbReference type="NCBI Taxonomy" id="1381693"/>
    <lineage>
        <taxon>Eukaryota</taxon>
        <taxon>Sar</taxon>
        <taxon>Alveolata</taxon>
        <taxon>Dinophyceae</taxon>
        <taxon>Suessiales</taxon>
        <taxon>Symbiodiniaceae</taxon>
        <taxon>Durusdinium</taxon>
    </lineage>
</organism>
<dbReference type="Proteomes" id="UP001642464">
    <property type="component" value="Unassembled WGS sequence"/>
</dbReference>
<proteinExistence type="predicted"/>
<sequence>MPLASVDKLSDEEASTAAPVEGQAAEEAGPTPQPKAEVKAAKAKPKPQAVVKTKAKPGPKAKAKVKSKARGVPTRRPAASIGDGPGGVDSEQPAEISERPEVAVEQPSKRPSALRRPAAAAEKRKVNKYIYHRDGVWGVKLNGSEIIR</sequence>
<name>A0ABP0QQI7_9DINO</name>
<evidence type="ECO:0000256" key="1">
    <source>
        <dbReference type="SAM" id="MobiDB-lite"/>
    </source>
</evidence>
<reference evidence="2 3" key="1">
    <citation type="submission" date="2024-02" db="EMBL/GenBank/DDBJ databases">
        <authorList>
            <person name="Chen Y."/>
            <person name="Shah S."/>
            <person name="Dougan E. K."/>
            <person name="Thang M."/>
            <person name="Chan C."/>
        </authorList>
    </citation>
    <scope>NUCLEOTIDE SEQUENCE [LARGE SCALE GENOMIC DNA]</scope>
</reference>